<comment type="caution">
    <text evidence="1">The sequence shown here is derived from an EMBL/GenBank/DDBJ whole genome shotgun (WGS) entry which is preliminary data.</text>
</comment>
<dbReference type="RefSeq" id="WP_109975774.1">
    <property type="nucleotide sequence ID" value="NZ_QGHR01000013.1"/>
</dbReference>
<evidence type="ECO:0000313" key="1">
    <source>
        <dbReference type="EMBL" id="PWT37681.1"/>
    </source>
</evidence>
<reference evidence="2" key="1">
    <citation type="journal article" date="2018" name="Front. Microbiol.">
        <title>Comparative Genomics of the Herbivore Gut Symbiont Lactobacillus reuteri Reveals Genetic Diversity and Lifestyle Adaptation.</title>
        <authorList>
            <person name="Zhao J."/>
        </authorList>
    </citation>
    <scope>NUCLEOTIDE SEQUENCE [LARGE SCALE GENOMIC DNA]</scope>
    <source>
        <strain evidence="2">LR9</strain>
    </source>
</reference>
<dbReference type="EMBL" id="QGHV01000018">
    <property type="protein sequence ID" value="PWT37681.1"/>
    <property type="molecule type" value="Genomic_DNA"/>
</dbReference>
<gene>
    <name evidence="1" type="ORF">DKZ35_04175</name>
</gene>
<organism evidence="1 2">
    <name type="scientific">Limosilactobacillus reuteri</name>
    <name type="common">Lactobacillus reuteri</name>
    <dbReference type="NCBI Taxonomy" id="1598"/>
    <lineage>
        <taxon>Bacteria</taxon>
        <taxon>Bacillati</taxon>
        <taxon>Bacillota</taxon>
        <taxon>Bacilli</taxon>
        <taxon>Lactobacillales</taxon>
        <taxon>Lactobacillaceae</taxon>
        <taxon>Limosilactobacillus</taxon>
    </lineage>
</organism>
<dbReference type="Proteomes" id="UP000245735">
    <property type="component" value="Unassembled WGS sequence"/>
</dbReference>
<accession>A0ABD6Y7H7</accession>
<name>A0ABD6Y7H7_LIMRT</name>
<proteinExistence type="predicted"/>
<protein>
    <submittedName>
        <fullName evidence="1">Uncharacterized protein</fullName>
    </submittedName>
</protein>
<sequence>MRKTKALSEFKELSKSDKYIIREYADYDHVNYGHDRFINIDNKIFSMNEINETTKGFYIWLSTYKQVDRRGTKIIIPRLTINWMIKEIGITTNSSYAVRTFTKMLSNLSSIGLIDIDVDLKHLEKNQTFTVILKNARAKYKYFTQIYIGNIDMIIDNKNGFEAFKYCFSYAAIRSFITEKKEDTKVITLAGKLIQERMHLSKASYYRRLDWLKDHHIIAMFMVQMLNEYGNRKILISDIRDMQNLIITINDWKSKKIISSVIR</sequence>
<dbReference type="AlphaFoldDB" id="A0ABD6Y7H7"/>
<evidence type="ECO:0000313" key="2">
    <source>
        <dbReference type="Proteomes" id="UP000245735"/>
    </source>
</evidence>